<dbReference type="GO" id="GO:0005634">
    <property type="term" value="C:nucleus"/>
    <property type="evidence" value="ECO:0007669"/>
    <property type="project" value="UniProtKB-SubCell"/>
</dbReference>
<keyword evidence="2" id="KW-0805">Transcription regulation</keyword>
<evidence type="ECO:0000256" key="4">
    <source>
        <dbReference type="ARBA" id="ARBA00023163"/>
    </source>
</evidence>
<dbReference type="EMBL" id="CP003010">
    <property type="protein sequence ID" value="AEO65628.1"/>
    <property type="molecule type" value="Genomic_DNA"/>
</dbReference>
<organism evidence="7 8">
    <name type="scientific">Thermothielavioides terrestris (strain ATCC 38088 / NRRL 8126)</name>
    <name type="common">Thielavia terrestris</name>
    <dbReference type="NCBI Taxonomy" id="578455"/>
    <lineage>
        <taxon>Eukaryota</taxon>
        <taxon>Fungi</taxon>
        <taxon>Dikarya</taxon>
        <taxon>Ascomycota</taxon>
        <taxon>Pezizomycotina</taxon>
        <taxon>Sordariomycetes</taxon>
        <taxon>Sordariomycetidae</taxon>
        <taxon>Sordariales</taxon>
        <taxon>Chaetomiaceae</taxon>
        <taxon>Thermothielavioides</taxon>
        <taxon>Thermothielavioides terrestris</taxon>
    </lineage>
</organism>
<reference evidence="7 8" key="1">
    <citation type="journal article" date="2011" name="Nat. Biotechnol.">
        <title>Comparative genomic analysis of the thermophilic biomass-degrading fungi Myceliophthora thermophila and Thielavia terrestris.</title>
        <authorList>
            <person name="Berka R.M."/>
            <person name="Grigoriev I.V."/>
            <person name="Otillar R."/>
            <person name="Salamov A."/>
            <person name="Grimwood J."/>
            <person name="Reid I."/>
            <person name="Ishmael N."/>
            <person name="John T."/>
            <person name="Darmond C."/>
            <person name="Moisan M.-C."/>
            <person name="Henrissat B."/>
            <person name="Coutinho P.M."/>
            <person name="Lombard V."/>
            <person name="Natvig D.O."/>
            <person name="Lindquist E."/>
            <person name="Schmutz J."/>
            <person name="Lucas S."/>
            <person name="Harris P."/>
            <person name="Powlowski J."/>
            <person name="Bellemare A."/>
            <person name="Taylor D."/>
            <person name="Butler G."/>
            <person name="de Vries R.P."/>
            <person name="Allijn I.E."/>
            <person name="van den Brink J."/>
            <person name="Ushinsky S."/>
            <person name="Storms R."/>
            <person name="Powell A.J."/>
            <person name="Paulsen I.T."/>
            <person name="Elbourne L.D.H."/>
            <person name="Baker S.E."/>
            <person name="Magnuson J."/>
            <person name="LaBoissiere S."/>
            <person name="Clutterbuck A.J."/>
            <person name="Martinez D."/>
            <person name="Wogulis M."/>
            <person name="de Leon A.L."/>
            <person name="Rey M.W."/>
            <person name="Tsang A."/>
        </authorList>
    </citation>
    <scope>NUCLEOTIDE SEQUENCE [LARGE SCALE GENOMIC DNA]</scope>
    <source>
        <strain evidence="8">ATCC 38088 / NRRL 8126</strain>
    </source>
</reference>
<comment type="subcellular location">
    <subcellularLocation>
        <location evidence="1">Nucleus</location>
    </subcellularLocation>
</comment>
<dbReference type="GeneID" id="11517765"/>
<dbReference type="RefSeq" id="XP_003651964.1">
    <property type="nucleotide sequence ID" value="XM_003651916.1"/>
</dbReference>
<feature type="region of interest" description="Disordered" evidence="6">
    <location>
        <begin position="128"/>
        <end position="175"/>
    </location>
</feature>
<feature type="region of interest" description="Disordered" evidence="6">
    <location>
        <begin position="601"/>
        <end position="625"/>
    </location>
</feature>
<evidence type="ECO:0000256" key="6">
    <source>
        <dbReference type="SAM" id="MobiDB-lite"/>
    </source>
</evidence>
<dbReference type="HOGENOM" id="CLU_006524_7_0_1"/>
<evidence type="ECO:0008006" key="9">
    <source>
        <dbReference type="Google" id="ProtNLM"/>
    </source>
</evidence>
<evidence type="ECO:0000256" key="1">
    <source>
        <dbReference type="ARBA" id="ARBA00004123"/>
    </source>
</evidence>
<keyword evidence="4" id="KW-0804">Transcription</keyword>
<dbReference type="GO" id="GO:0000976">
    <property type="term" value="F:transcription cis-regulatory region binding"/>
    <property type="evidence" value="ECO:0007669"/>
    <property type="project" value="TreeGrafter"/>
</dbReference>
<keyword evidence="8" id="KW-1185">Reference proteome</keyword>
<evidence type="ECO:0000256" key="2">
    <source>
        <dbReference type="ARBA" id="ARBA00023015"/>
    </source>
</evidence>
<gene>
    <name evidence="7" type="ORF">THITE_161819</name>
</gene>
<name>G2R0G3_THETT</name>
<dbReference type="PANTHER" id="PTHR31845">
    <property type="entry name" value="FINGER DOMAIN PROTEIN, PUTATIVE-RELATED"/>
    <property type="match status" value="1"/>
</dbReference>
<dbReference type="PANTHER" id="PTHR31845:SF32">
    <property type="entry name" value="MISCELLANEOUS ZN(II)2CYS6 TRANSCRIPTION FACTOR (EUROFUNG)-RELATED"/>
    <property type="match status" value="1"/>
</dbReference>
<dbReference type="Proteomes" id="UP000008181">
    <property type="component" value="Chromosome 2"/>
</dbReference>
<dbReference type="InterPro" id="IPR051089">
    <property type="entry name" value="prtT"/>
</dbReference>
<feature type="compositionally biased region" description="Polar residues" evidence="6">
    <location>
        <begin position="154"/>
        <end position="163"/>
    </location>
</feature>
<sequence length="664" mass="72124">MSNSLPKWSPPVHVRRWPKLLQAPRFLPATTESMDARDASPFRRARNPPTKACGNCARVKCKCMPRAAGLSCERCHRLGKICAPSEAAAKQQPRVPKRRGVSPTPTARLEQKLDSLLTALRSREPLTAAAPELWEQEPTEPESTAAQDGGPASPSESHGSATPSDDEPDSLGAPSPVEADECLCRFRDDMVVSIPYVYIPPDMSSERLRQVYPFLWLAIMAVASRSVKARNALSLQTRRIMIERVVAAGERNLDLLLGILTFVNWVHLPPMDKQFAGLASQLAVSIVWDLGLHMPPAENASRYRLPTDTAALGRSDALSGRERTLEEHRAVLGTFIITSTLAHTLKSADGFRWTPYMDEYIAGLTRRSALPQDQILVKEAKMQLIVSQHRYSSWGLSNGDIPLGWMDVLQQQIDEITGDTAQTTGLFGGETALLMFHHYASAVIREWITAQPATARNDPDPRRYAAHQRCMDAIRAWLDLFFALSPPALARVPFGIFAQLCYVVLLLRRLTTTTTTPSTTTPTTTTTAAGGGGDAAWNAAAARAMLDPLRTVDRIIHAFERIRDAGVTRAPGGEEEEDHALALGFHKFRALRAALQRELSAAGPGGDAGPAGSRDAMTEVSDGSGSRSSFASGSCFGSGSGSGSGAFLPGLYLIPSPENGFLWE</sequence>
<dbReference type="AlphaFoldDB" id="G2R0G3"/>
<keyword evidence="3" id="KW-0238">DNA-binding</keyword>
<evidence type="ECO:0000313" key="8">
    <source>
        <dbReference type="Proteomes" id="UP000008181"/>
    </source>
</evidence>
<proteinExistence type="predicted"/>
<evidence type="ECO:0000256" key="5">
    <source>
        <dbReference type="ARBA" id="ARBA00023242"/>
    </source>
</evidence>
<dbReference type="OrthoDB" id="1600564at2759"/>
<accession>G2R0G3</accession>
<dbReference type="eggNOG" id="ENOG502SD7F">
    <property type="taxonomic scope" value="Eukaryota"/>
</dbReference>
<feature type="region of interest" description="Disordered" evidence="6">
    <location>
        <begin position="86"/>
        <end position="110"/>
    </location>
</feature>
<evidence type="ECO:0000256" key="3">
    <source>
        <dbReference type="ARBA" id="ARBA00023125"/>
    </source>
</evidence>
<dbReference type="GO" id="GO:0000981">
    <property type="term" value="F:DNA-binding transcription factor activity, RNA polymerase II-specific"/>
    <property type="evidence" value="ECO:0007669"/>
    <property type="project" value="TreeGrafter"/>
</dbReference>
<feature type="compositionally biased region" description="Low complexity" evidence="6">
    <location>
        <begin position="610"/>
        <end position="625"/>
    </location>
</feature>
<dbReference type="KEGG" id="ttt:THITE_161819"/>
<protein>
    <recommendedName>
        <fullName evidence="9">Zn(2)-C6 fungal-type domain-containing protein</fullName>
    </recommendedName>
</protein>
<keyword evidence="5" id="KW-0539">Nucleus</keyword>
<evidence type="ECO:0000313" key="7">
    <source>
        <dbReference type="EMBL" id="AEO65628.1"/>
    </source>
</evidence>